<accession>A0ABT4IMZ5</accession>
<keyword evidence="2" id="KW-1185">Reference proteome</keyword>
<evidence type="ECO:0000313" key="1">
    <source>
        <dbReference type="EMBL" id="MCZ0863126.1"/>
    </source>
</evidence>
<dbReference type="EMBL" id="JAPTGC010000010">
    <property type="protein sequence ID" value="MCZ0863126.1"/>
    <property type="molecule type" value="Genomic_DNA"/>
</dbReference>
<gene>
    <name evidence="1" type="ORF">O0S09_07675</name>
</gene>
<comment type="caution">
    <text evidence="1">The sequence shown here is derived from an EMBL/GenBank/DDBJ whole genome shotgun (WGS) entry which is preliminary data.</text>
</comment>
<protein>
    <recommendedName>
        <fullName evidence="3">Transposase IS30-like HTH domain-containing protein</fullName>
    </recommendedName>
</protein>
<reference evidence="1" key="1">
    <citation type="submission" date="2022-12" db="EMBL/GenBank/DDBJ databases">
        <title>Isolation and characterisation of novel Methanocorpusculum spp. from native Australian herbivores indicates the genus is ancestrally host-associated.</title>
        <authorList>
            <person name="Volmer J.G."/>
            <person name="Soo R.M."/>
            <person name="Evans P.N."/>
            <person name="Hoedt E.C."/>
            <person name="Astorga Alsina A.L."/>
            <person name="Woodcroft B.J."/>
            <person name="Tyson G.W."/>
            <person name="Hugenholtz P."/>
            <person name="Morrison M."/>
        </authorList>
    </citation>
    <scope>NUCLEOTIDE SEQUENCE</scope>
    <source>
        <strain evidence="1">CW153</strain>
    </source>
</reference>
<evidence type="ECO:0008006" key="3">
    <source>
        <dbReference type="Google" id="ProtNLM"/>
    </source>
</evidence>
<evidence type="ECO:0000313" key="2">
    <source>
        <dbReference type="Proteomes" id="UP001141336"/>
    </source>
</evidence>
<dbReference type="Proteomes" id="UP001141336">
    <property type="component" value="Unassembled WGS sequence"/>
</dbReference>
<proteinExistence type="predicted"/>
<organism evidence="1 2">
    <name type="scientific">Methanocorpusculum vombati</name>
    <dbReference type="NCBI Taxonomy" id="3002864"/>
    <lineage>
        <taxon>Archaea</taxon>
        <taxon>Methanobacteriati</taxon>
        <taxon>Methanobacteriota</taxon>
        <taxon>Stenosarchaea group</taxon>
        <taxon>Methanomicrobia</taxon>
        <taxon>Methanomicrobiales</taxon>
        <taxon>Methanocorpusculaceae</taxon>
        <taxon>Methanocorpusculum</taxon>
    </lineage>
</organism>
<sequence>MWTDYPELRNRDHLRNQLLAGKTIEQIARETGCTRGTVRVALKNHNLQRPLLRLPDHTRQKLRL</sequence>
<dbReference type="RefSeq" id="WP_268923386.1">
    <property type="nucleotide sequence ID" value="NZ_JAPTGC010000010.1"/>
</dbReference>
<name>A0ABT4IMZ5_9EURY</name>
<dbReference type="Gene3D" id="1.10.10.60">
    <property type="entry name" value="Homeodomain-like"/>
    <property type="match status" value="1"/>
</dbReference>